<dbReference type="InterPro" id="IPR027383">
    <property type="entry name" value="Znf_put"/>
</dbReference>
<dbReference type="Proteomes" id="UP000824265">
    <property type="component" value="Unassembled WGS sequence"/>
</dbReference>
<gene>
    <name evidence="3" type="ORF">H9742_03650</name>
</gene>
<organism evidence="3 4">
    <name type="scientific">Candidatus Acetatifactor stercoripullorum</name>
    <dbReference type="NCBI Taxonomy" id="2838414"/>
    <lineage>
        <taxon>Bacteria</taxon>
        <taxon>Bacillati</taxon>
        <taxon>Bacillota</taxon>
        <taxon>Clostridia</taxon>
        <taxon>Lachnospirales</taxon>
        <taxon>Lachnospiraceae</taxon>
        <taxon>Acetatifactor</taxon>
    </lineage>
</organism>
<proteinExistence type="predicted"/>
<evidence type="ECO:0000259" key="2">
    <source>
        <dbReference type="Pfam" id="PF13490"/>
    </source>
</evidence>
<feature type="domain" description="Putative zinc-finger" evidence="2">
    <location>
        <begin position="3"/>
        <end position="36"/>
    </location>
</feature>
<evidence type="ECO:0000313" key="3">
    <source>
        <dbReference type="EMBL" id="HIW80615.1"/>
    </source>
</evidence>
<dbReference type="AlphaFoldDB" id="A0A9D1R4B1"/>
<evidence type="ECO:0000313" key="4">
    <source>
        <dbReference type="Proteomes" id="UP000824265"/>
    </source>
</evidence>
<reference evidence="3" key="2">
    <citation type="submission" date="2021-04" db="EMBL/GenBank/DDBJ databases">
        <authorList>
            <person name="Gilroy R."/>
        </authorList>
    </citation>
    <scope>NUCLEOTIDE SEQUENCE</scope>
    <source>
        <strain evidence="3">CHK195-6426</strain>
    </source>
</reference>
<dbReference type="Pfam" id="PF13490">
    <property type="entry name" value="zf-HC2"/>
    <property type="match status" value="1"/>
</dbReference>
<keyword evidence="1" id="KW-0472">Membrane</keyword>
<reference evidence="3" key="1">
    <citation type="journal article" date="2021" name="PeerJ">
        <title>Extensive microbial diversity within the chicken gut microbiome revealed by metagenomics and culture.</title>
        <authorList>
            <person name="Gilroy R."/>
            <person name="Ravi A."/>
            <person name="Getino M."/>
            <person name="Pursley I."/>
            <person name="Horton D.L."/>
            <person name="Alikhan N.F."/>
            <person name="Baker D."/>
            <person name="Gharbi K."/>
            <person name="Hall N."/>
            <person name="Watson M."/>
            <person name="Adriaenssens E.M."/>
            <person name="Foster-Nyarko E."/>
            <person name="Jarju S."/>
            <person name="Secka A."/>
            <person name="Antonio M."/>
            <person name="Oren A."/>
            <person name="Chaudhuri R.R."/>
            <person name="La Ragione R."/>
            <person name="Hildebrand F."/>
            <person name="Pallen M.J."/>
        </authorList>
    </citation>
    <scope>NUCLEOTIDE SEQUENCE</scope>
    <source>
        <strain evidence="3">CHK195-6426</strain>
    </source>
</reference>
<dbReference type="EMBL" id="DXGH01000019">
    <property type="protein sequence ID" value="HIW80615.1"/>
    <property type="molecule type" value="Genomic_DNA"/>
</dbReference>
<accession>A0A9D1R4B1</accession>
<sequence>MDCKEFERMISDFIARKLDFQNLIKFKDHMEHCADCKEELVIQFLVSEGMQRLEEGDAFDLQSELKERLEDAGRKIKFHSSFLVAGAVLEIAAVIALAGTVVWLIS</sequence>
<comment type="caution">
    <text evidence="3">The sequence shown here is derived from an EMBL/GenBank/DDBJ whole genome shotgun (WGS) entry which is preliminary data.</text>
</comment>
<feature type="transmembrane region" description="Helical" evidence="1">
    <location>
        <begin position="82"/>
        <end position="105"/>
    </location>
</feature>
<protein>
    <submittedName>
        <fullName evidence="3">Zf-HC2 domain-containing protein</fullName>
    </submittedName>
</protein>
<keyword evidence="1" id="KW-1133">Transmembrane helix</keyword>
<evidence type="ECO:0000256" key="1">
    <source>
        <dbReference type="SAM" id="Phobius"/>
    </source>
</evidence>
<keyword evidence="1" id="KW-0812">Transmembrane</keyword>
<name>A0A9D1R4B1_9FIRM</name>